<dbReference type="InterPro" id="IPR005821">
    <property type="entry name" value="Ion_trans_dom"/>
</dbReference>
<dbReference type="SUPFAM" id="SSF81324">
    <property type="entry name" value="Voltage-gated potassium channels"/>
    <property type="match status" value="1"/>
</dbReference>
<evidence type="ECO:0000256" key="4">
    <source>
        <dbReference type="ARBA" id="ARBA00023136"/>
    </source>
</evidence>
<dbReference type="HOGENOM" id="CLU_104442_0_0_1"/>
<dbReference type="Gene3D" id="1.10.1200.260">
    <property type="match status" value="1"/>
</dbReference>
<accession>H2Z7W4</accession>
<dbReference type="GO" id="GO:0042391">
    <property type="term" value="P:regulation of membrane potential"/>
    <property type="evidence" value="ECO:0007669"/>
    <property type="project" value="TreeGrafter"/>
</dbReference>
<feature type="domain" description="Ion transport" evidence="6">
    <location>
        <begin position="6"/>
        <end position="157"/>
    </location>
</feature>
<protein>
    <recommendedName>
        <fullName evidence="6">Ion transport domain-containing protein</fullName>
    </recommendedName>
</protein>
<evidence type="ECO:0000313" key="8">
    <source>
        <dbReference type="Proteomes" id="UP000007875"/>
    </source>
</evidence>
<dbReference type="InParanoid" id="H2Z7W4"/>
<dbReference type="PANTHER" id="PTHR10217:SF637">
    <property type="entry name" value="EAG-LIKE K[+] CHANNEL, ISOFORM A"/>
    <property type="match status" value="1"/>
</dbReference>
<reference evidence="7" key="2">
    <citation type="submission" date="2025-08" db="UniProtKB">
        <authorList>
            <consortium name="Ensembl"/>
        </authorList>
    </citation>
    <scope>IDENTIFICATION</scope>
</reference>
<dbReference type="Proteomes" id="UP000007875">
    <property type="component" value="Unassembled WGS sequence"/>
</dbReference>
<dbReference type="Ensembl" id="ENSCSAVT00000013833.1">
    <property type="protein sequence ID" value="ENSCSAVP00000013676.1"/>
    <property type="gene ID" value="ENSCSAVG00000008023.1"/>
</dbReference>
<dbReference type="STRING" id="51511.ENSCSAVP00000013676"/>
<sequence length="210" mass="23419">QSSQPVSLLKTARLLRLFRLYNKIVRWSHYGIIVLTLLILLFGLAAHWLACIWLSIGWSEFNAQPITDHDGVGRCDVIISVDIGDICGHWGVRWHLAACCVVPFNTNGTNGPGGPDVISSYITSLYFTLSSLTSVGFGNVSANTNNEKIFSICVMTIGGEGGGRYKMMFLSLMHAVVFGNLTAIIQRMYVRKSQFDMKMRDLKDFVRAHR</sequence>
<dbReference type="InterPro" id="IPR003938">
    <property type="entry name" value="K_chnl_volt-dep_EAG/ELK/ERG"/>
</dbReference>
<dbReference type="AlphaFoldDB" id="H2Z7W4"/>
<keyword evidence="2 5" id="KW-0812">Transmembrane</keyword>
<comment type="subcellular location">
    <subcellularLocation>
        <location evidence="1">Membrane</location>
        <topology evidence="1">Multi-pass membrane protein</topology>
    </subcellularLocation>
</comment>
<evidence type="ECO:0000256" key="3">
    <source>
        <dbReference type="ARBA" id="ARBA00022989"/>
    </source>
</evidence>
<dbReference type="Pfam" id="PF00520">
    <property type="entry name" value="Ion_trans"/>
    <property type="match status" value="1"/>
</dbReference>
<dbReference type="eggNOG" id="KOG0498">
    <property type="taxonomic scope" value="Eukaryota"/>
</dbReference>
<dbReference type="GeneTree" id="ENSGT00940000174081"/>
<evidence type="ECO:0000256" key="2">
    <source>
        <dbReference type="ARBA" id="ARBA00022692"/>
    </source>
</evidence>
<feature type="transmembrane region" description="Helical" evidence="5">
    <location>
        <begin position="168"/>
        <end position="190"/>
    </location>
</feature>
<reference evidence="8" key="1">
    <citation type="submission" date="2003-08" db="EMBL/GenBank/DDBJ databases">
        <authorList>
            <person name="Birren B."/>
            <person name="Nusbaum C."/>
            <person name="Abebe A."/>
            <person name="Abouelleil A."/>
            <person name="Adekoya E."/>
            <person name="Ait-zahra M."/>
            <person name="Allen N."/>
            <person name="Allen T."/>
            <person name="An P."/>
            <person name="Anderson M."/>
            <person name="Anderson S."/>
            <person name="Arachchi H."/>
            <person name="Armbruster J."/>
            <person name="Bachantsang P."/>
            <person name="Baldwin J."/>
            <person name="Barry A."/>
            <person name="Bayul T."/>
            <person name="Blitshsteyn B."/>
            <person name="Bloom T."/>
            <person name="Blye J."/>
            <person name="Boguslavskiy L."/>
            <person name="Borowsky M."/>
            <person name="Boukhgalter B."/>
            <person name="Brunache A."/>
            <person name="Butler J."/>
            <person name="Calixte N."/>
            <person name="Calvo S."/>
            <person name="Camarata J."/>
            <person name="Campo K."/>
            <person name="Chang J."/>
            <person name="Cheshatsang Y."/>
            <person name="Citroen M."/>
            <person name="Collymore A."/>
            <person name="Considine T."/>
            <person name="Cook A."/>
            <person name="Cooke P."/>
            <person name="Corum B."/>
            <person name="Cuomo C."/>
            <person name="David R."/>
            <person name="Dawoe T."/>
            <person name="Degray S."/>
            <person name="Dodge S."/>
            <person name="Dooley K."/>
            <person name="Dorje P."/>
            <person name="Dorjee K."/>
            <person name="Dorris L."/>
            <person name="Duffey N."/>
            <person name="Dupes A."/>
            <person name="Elkins T."/>
            <person name="Engels R."/>
            <person name="Erickson J."/>
            <person name="Farina A."/>
            <person name="Faro S."/>
            <person name="Ferreira P."/>
            <person name="Fischer H."/>
            <person name="Fitzgerald M."/>
            <person name="Foley K."/>
            <person name="Gage D."/>
            <person name="Galagan J."/>
            <person name="Gearin G."/>
            <person name="Gnerre S."/>
            <person name="Gnirke A."/>
            <person name="Goyette A."/>
            <person name="Graham J."/>
            <person name="Grandbois E."/>
            <person name="Gyaltsen K."/>
            <person name="Hafez N."/>
            <person name="Hagopian D."/>
            <person name="Hagos B."/>
            <person name="Hall J."/>
            <person name="Hatcher B."/>
            <person name="Heller A."/>
            <person name="Higgins H."/>
            <person name="Honan T."/>
            <person name="Horn A."/>
            <person name="Houde N."/>
            <person name="Hughes L."/>
            <person name="Hulme W."/>
            <person name="Husby E."/>
            <person name="Iliev I."/>
            <person name="Jaffe D."/>
            <person name="Jones C."/>
            <person name="Kamal M."/>
            <person name="Kamat A."/>
            <person name="Kamvysselis M."/>
            <person name="Karlsson E."/>
            <person name="Kells C."/>
            <person name="Kieu A."/>
            <person name="Kisner P."/>
            <person name="Kodira C."/>
            <person name="Kulbokas E."/>
            <person name="Labutti K."/>
            <person name="Lama D."/>
            <person name="Landers T."/>
            <person name="Leger J."/>
            <person name="Levine S."/>
            <person name="Lewis D."/>
            <person name="Lewis T."/>
            <person name="Lindblad-toh K."/>
            <person name="Liu X."/>
            <person name="Lokyitsang T."/>
            <person name="Lokyitsang Y."/>
            <person name="Lucien O."/>
            <person name="Lui A."/>
            <person name="Ma L.J."/>
            <person name="Mabbitt R."/>
            <person name="Macdonald J."/>
            <person name="Maclean C."/>
            <person name="Major J."/>
            <person name="Manning J."/>
            <person name="Marabella R."/>
            <person name="Maru K."/>
            <person name="Matthews C."/>
            <person name="Mauceli E."/>
            <person name="Mccarthy M."/>
            <person name="Mcdonough S."/>
            <person name="Mcghee T."/>
            <person name="Meldrim J."/>
            <person name="Meneus L."/>
            <person name="Mesirov J."/>
            <person name="Mihalev A."/>
            <person name="Mihova T."/>
            <person name="Mikkelsen T."/>
            <person name="Mlenga V."/>
            <person name="Moru K."/>
            <person name="Mozes J."/>
            <person name="Mulrain L."/>
            <person name="Munson G."/>
            <person name="Naylor J."/>
            <person name="Newes C."/>
            <person name="Nguyen C."/>
            <person name="Nguyen N."/>
            <person name="Nguyen T."/>
            <person name="Nicol R."/>
            <person name="Nielsen C."/>
            <person name="Nizzari M."/>
            <person name="Norbu C."/>
            <person name="Norbu N."/>
            <person name="O'donnell P."/>
            <person name="Okoawo O."/>
            <person name="O'leary S."/>
            <person name="Omotosho B."/>
            <person name="O'neill K."/>
            <person name="Osman S."/>
            <person name="Parker S."/>
            <person name="Perrin D."/>
            <person name="Phunkhang P."/>
            <person name="Piqani B."/>
            <person name="Purcell S."/>
            <person name="Rachupka T."/>
            <person name="Ramasamy U."/>
            <person name="Rameau R."/>
            <person name="Ray V."/>
            <person name="Raymond C."/>
            <person name="Retta R."/>
            <person name="Richardson S."/>
            <person name="Rise C."/>
            <person name="Rodriguez J."/>
            <person name="Rogers J."/>
            <person name="Rogov P."/>
            <person name="Rutman M."/>
            <person name="Schupbach R."/>
            <person name="Seaman C."/>
            <person name="Settipalli S."/>
            <person name="Sharpe T."/>
            <person name="Sheridan J."/>
            <person name="Sherpa N."/>
            <person name="Shi J."/>
            <person name="Smirnov S."/>
            <person name="Smith C."/>
            <person name="Sougnez C."/>
            <person name="Spencer B."/>
            <person name="Stalker J."/>
            <person name="Stange-thomann N."/>
            <person name="Stavropoulos S."/>
            <person name="Stetson K."/>
            <person name="Stone C."/>
            <person name="Stone S."/>
            <person name="Stubbs M."/>
            <person name="Talamas J."/>
            <person name="Tchuinga P."/>
            <person name="Tenzing P."/>
            <person name="Tesfaye S."/>
            <person name="Theodore J."/>
            <person name="Thoulutsang Y."/>
            <person name="Topham K."/>
            <person name="Towey S."/>
            <person name="Tsamla T."/>
            <person name="Tsomo N."/>
            <person name="Vallee D."/>
            <person name="Vassiliev H."/>
            <person name="Venkataraman V."/>
            <person name="Vinson J."/>
            <person name="Vo A."/>
            <person name="Wade C."/>
            <person name="Wang S."/>
            <person name="Wangchuk T."/>
            <person name="Wangdi T."/>
            <person name="Whittaker C."/>
            <person name="Wilkinson J."/>
            <person name="Wu Y."/>
            <person name="Wyman D."/>
            <person name="Yadav S."/>
            <person name="Yang S."/>
            <person name="Yang X."/>
            <person name="Yeager S."/>
            <person name="Yee E."/>
            <person name="Young G."/>
            <person name="Zainoun J."/>
            <person name="Zembeck L."/>
            <person name="Zimmer A."/>
            <person name="Zody M."/>
            <person name="Lander E."/>
        </authorList>
    </citation>
    <scope>NUCLEOTIDE SEQUENCE [LARGE SCALE GENOMIC DNA]</scope>
</reference>
<keyword evidence="4 5" id="KW-0472">Membrane</keyword>
<dbReference type="GO" id="GO:0005886">
    <property type="term" value="C:plasma membrane"/>
    <property type="evidence" value="ECO:0007669"/>
    <property type="project" value="TreeGrafter"/>
</dbReference>
<dbReference type="PRINTS" id="PR01463">
    <property type="entry name" value="EAGCHANLFMLY"/>
</dbReference>
<feature type="transmembrane region" description="Helical" evidence="5">
    <location>
        <begin position="30"/>
        <end position="56"/>
    </location>
</feature>
<proteinExistence type="predicted"/>
<keyword evidence="3 5" id="KW-1133">Transmembrane helix</keyword>
<evidence type="ECO:0000256" key="1">
    <source>
        <dbReference type="ARBA" id="ARBA00004141"/>
    </source>
</evidence>
<evidence type="ECO:0000256" key="5">
    <source>
        <dbReference type="SAM" id="Phobius"/>
    </source>
</evidence>
<name>H2Z7W4_CIOSA</name>
<keyword evidence="8" id="KW-1185">Reference proteome</keyword>
<dbReference type="OMA" id="WHLAACC"/>
<dbReference type="PANTHER" id="PTHR10217">
    <property type="entry name" value="VOLTAGE AND LIGAND GATED POTASSIUM CHANNEL"/>
    <property type="match status" value="1"/>
</dbReference>
<organism evidence="7 8">
    <name type="scientific">Ciona savignyi</name>
    <name type="common">Pacific transparent sea squirt</name>
    <dbReference type="NCBI Taxonomy" id="51511"/>
    <lineage>
        <taxon>Eukaryota</taxon>
        <taxon>Metazoa</taxon>
        <taxon>Chordata</taxon>
        <taxon>Tunicata</taxon>
        <taxon>Ascidiacea</taxon>
        <taxon>Phlebobranchia</taxon>
        <taxon>Cionidae</taxon>
        <taxon>Ciona</taxon>
    </lineage>
</organism>
<dbReference type="Gene3D" id="1.10.287.70">
    <property type="match status" value="1"/>
</dbReference>
<dbReference type="InterPro" id="IPR050818">
    <property type="entry name" value="KCNH_animal-type"/>
</dbReference>
<dbReference type="GO" id="GO:0005249">
    <property type="term" value="F:voltage-gated potassium channel activity"/>
    <property type="evidence" value="ECO:0007669"/>
    <property type="project" value="InterPro"/>
</dbReference>
<evidence type="ECO:0000313" key="7">
    <source>
        <dbReference type="Ensembl" id="ENSCSAVP00000013676.1"/>
    </source>
</evidence>
<evidence type="ECO:0000259" key="6">
    <source>
        <dbReference type="Pfam" id="PF00520"/>
    </source>
</evidence>
<reference evidence="7" key="3">
    <citation type="submission" date="2025-09" db="UniProtKB">
        <authorList>
            <consortium name="Ensembl"/>
        </authorList>
    </citation>
    <scope>IDENTIFICATION</scope>
</reference>